<name>A0ABY7DK68_MYAAR</name>
<dbReference type="PRINTS" id="PR00401">
    <property type="entry name" value="SH2DOMAIN"/>
</dbReference>
<dbReference type="InterPro" id="IPR036860">
    <property type="entry name" value="SH2_dom_sf"/>
</dbReference>
<gene>
    <name evidence="4" type="ORF">MAR_030021</name>
</gene>
<proteinExistence type="predicted"/>
<dbReference type="InterPro" id="IPR051707">
    <property type="entry name" value="PI-Interact_SigTrans_Reg"/>
</dbReference>
<sequence length="214" mass="25238">MANDPYEVRLLKEIEFFHTDLNRHKAECMLLQNGQQGSFLIRNSSKPNPNEFAVSVRTDDAVKNFELFWSEDGFQFGHGTYLTCEDLTRHFSSKPLLAGDSGKSILLEHPYPRDVLEPQIYDAVCVHAEGGNVVEDKHMRNNYSTWKVRYWKLQSNELKYFKDTSGRHPIRTLDLDECKDCNLEFGWRTFYLFGKNDDESQDWVERIKWRLKDM</sequence>
<evidence type="ECO:0000313" key="5">
    <source>
        <dbReference type="Proteomes" id="UP001164746"/>
    </source>
</evidence>
<dbReference type="Pfam" id="PF00017">
    <property type="entry name" value="SH2"/>
    <property type="match status" value="1"/>
</dbReference>
<accession>A0ABY7DK68</accession>
<evidence type="ECO:0000313" key="4">
    <source>
        <dbReference type="EMBL" id="WAQ97331.1"/>
    </source>
</evidence>
<dbReference type="PANTHER" id="PTHR14336:SF15">
    <property type="entry name" value="DUAL ADAPTER FOR PHOSPHOTYROSINE AND 3-PHOSPHOTYROSINE AND 3-PHOSPHOINOSITIDE"/>
    <property type="match status" value="1"/>
</dbReference>
<dbReference type="PANTHER" id="PTHR14336">
    <property type="entry name" value="TANDEM PH DOMAIN CONTAINING PROTEIN"/>
    <property type="match status" value="1"/>
</dbReference>
<feature type="domain" description="SH2" evidence="3">
    <location>
        <begin position="16"/>
        <end position="111"/>
    </location>
</feature>
<dbReference type="SMART" id="SM00252">
    <property type="entry name" value="SH2"/>
    <property type="match status" value="1"/>
</dbReference>
<dbReference type="PROSITE" id="PS50001">
    <property type="entry name" value="SH2"/>
    <property type="match status" value="1"/>
</dbReference>
<dbReference type="Gene3D" id="2.30.29.30">
    <property type="entry name" value="Pleckstrin-homology domain (PH domain)/Phosphotyrosine-binding domain (PTB)"/>
    <property type="match status" value="1"/>
</dbReference>
<dbReference type="Proteomes" id="UP001164746">
    <property type="component" value="Chromosome 2"/>
</dbReference>
<evidence type="ECO:0000256" key="1">
    <source>
        <dbReference type="ARBA" id="ARBA00022999"/>
    </source>
</evidence>
<dbReference type="InterPro" id="IPR000980">
    <property type="entry name" value="SH2"/>
</dbReference>
<protein>
    <submittedName>
        <fullName evidence="4">DAPP1-like protein</fullName>
    </submittedName>
</protein>
<dbReference type="SUPFAM" id="SSF50729">
    <property type="entry name" value="PH domain-like"/>
    <property type="match status" value="1"/>
</dbReference>
<dbReference type="EMBL" id="CP111013">
    <property type="protein sequence ID" value="WAQ97331.1"/>
    <property type="molecule type" value="Genomic_DNA"/>
</dbReference>
<dbReference type="SUPFAM" id="SSF55550">
    <property type="entry name" value="SH2 domain"/>
    <property type="match status" value="1"/>
</dbReference>
<evidence type="ECO:0000256" key="2">
    <source>
        <dbReference type="PROSITE-ProRule" id="PRU00191"/>
    </source>
</evidence>
<dbReference type="InterPro" id="IPR011993">
    <property type="entry name" value="PH-like_dom_sf"/>
</dbReference>
<organism evidence="4 5">
    <name type="scientific">Mya arenaria</name>
    <name type="common">Soft-shell clam</name>
    <dbReference type="NCBI Taxonomy" id="6604"/>
    <lineage>
        <taxon>Eukaryota</taxon>
        <taxon>Metazoa</taxon>
        <taxon>Spiralia</taxon>
        <taxon>Lophotrochozoa</taxon>
        <taxon>Mollusca</taxon>
        <taxon>Bivalvia</taxon>
        <taxon>Autobranchia</taxon>
        <taxon>Heteroconchia</taxon>
        <taxon>Euheterodonta</taxon>
        <taxon>Imparidentia</taxon>
        <taxon>Neoheterodontei</taxon>
        <taxon>Myida</taxon>
        <taxon>Myoidea</taxon>
        <taxon>Myidae</taxon>
        <taxon>Mya</taxon>
    </lineage>
</organism>
<dbReference type="Gene3D" id="3.30.505.10">
    <property type="entry name" value="SH2 domain"/>
    <property type="match status" value="1"/>
</dbReference>
<reference evidence="4" key="1">
    <citation type="submission" date="2022-11" db="EMBL/GenBank/DDBJ databases">
        <title>Centuries of genome instability and evolution in soft-shell clam transmissible cancer (bioRxiv).</title>
        <authorList>
            <person name="Hart S.F.M."/>
            <person name="Yonemitsu M.A."/>
            <person name="Giersch R.M."/>
            <person name="Beal B.F."/>
            <person name="Arriagada G."/>
            <person name="Davis B.W."/>
            <person name="Ostrander E.A."/>
            <person name="Goff S.P."/>
            <person name="Metzger M.J."/>
        </authorList>
    </citation>
    <scope>NUCLEOTIDE SEQUENCE</scope>
    <source>
        <strain evidence="4">MELC-2E11</strain>
        <tissue evidence="4">Siphon/mantle</tissue>
    </source>
</reference>
<keyword evidence="5" id="KW-1185">Reference proteome</keyword>
<keyword evidence="1 2" id="KW-0727">SH2 domain</keyword>
<evidence type="ECO:0000259" key="3">
    <source>
        <dbReference type="PROSITE" id="PS50001"/>
    </source>
</evidence>